<evidence type="ECO:0000313" key="1">
    <source>
        <dbReference type="EMBL" id="TFK45494.1"/>
    </source>
</evidence>
<accession>A0A5C3MJM7</accession>
<reference evidence="1 2" key="1">
    <citation type="journal article" date="2019" name="Nat. Ecol. Evol.">
        <title>Megaphylogeny resolves global patterns of mushroom evolution.</title>
        <authorList>
            <person name="Varga T."/>
            <person name="Krizsan K."/>
            <person name="Foldi C."/>
            <person name="Dima B."/>
            <person name="Sanchez-Garcia M."/>
            <person name="Sanchez-Ramirez S."/>
            <person name="Szollosi G.J."/>
            <person name="Szarkandi J.G."/>
            <person name="Papp V."/>
            <person name="Albert L."/>
            <person name="Andreopoulos W."/>
            <person name="Angelini C."/>
            <person name="Antonin V."/>
            <person name="Barry K.W."/>
            <person name="Bougher N.L."/>
            <person name="Buchanan P."/>
            <person name="Buyck B."/>
            <person name="Bense V."/>
            <person name="Catcheside P."/>
            <person name="Chovatia M."/>
            <person name="Cooper J."/>
            <person name="Damon W."/>
            <person name="Desjardin D."/>
            <person name="Finy P."/>
            <person name="Geml J."/>
            <person name="Haridas S."/>
            <person name="Hughes K."/>
            <person name="Justo A."/>
            <person name="Karasinski D."/>
            <person name="Kautmanova I."/>
            <person name="Kiss B."/>
            <person name="Kocsube S."/>
            <person name="Kotiranta H."/>
            <person name="LaButti K.M."/>
            <person name="Lechner B.E."/>
            <person name="Liimatainen K."/>
            <person name="Lipzen A."/>
            <person name="Lukacs Z."/>
            <person name="Mihaltcheva S."/>
            <person name="Morgado L.N."/>
            <person name="Niskanen T."/>
            <person name="Noordeloos M.E."/>
            <person name="Ohm R.A."/>
            <person name="Ortiz-Santana B."/>
            <person name="Ovrebo C."/>
            <person name="Racz N."/>
            <person name="Riley R."/>
            <person name="Savchenko A."/>
            <person name="Shiryaev A."/>
            <person name="Soop K."/>
            <person name="Spirin V."/>
            <person name="Szebenyi C."/>
            <person name="Tomsovsky M."/>
            <person name="Tulloss R.E."/>
            <person name="Uehling J."/>
            <person name="Grigoriev I.V."/>
            <person name="Vagvolgyi C."/>
            <person name="Papp T."/>
            <person name="Martin F.M."/>
            <person name="Miettinen O."/>
            <person name="Hibbett D.S."/>
            <person name="Nagy L.G."/>
        </authorList>
    </citation>
    <scope>NUCLEOTIDE SEQUENCE [LARGE SCALE GENOMIC DNA]</scope>
    <source>
        <strain evidence="1 2">OMC1185</strain>
    </source>
</reference>
<protein>
    <recommendedName>
        <fullName evidence="3">Fungal-type protein kinase domain-containing protein</fullName>
    </recommendedName>
</protein>
<dbReference type="AlphaFoldDB" id="A0A5C3MJM7"/>
<evidence type="ECO:0000313" key="2">
    <source>
        <dbReference type="Proteomes" id="UP000305948"/>
    </source>
</evidence>
<sequence length="110" mass="12303">MRDEVARTRNARDIVEIMYGGLLAHEQLHKVAGEIHGNIDLNTILCMPGDPKEDDIRPRGFLWDYEDACSYGLAQFPGFALNGFMSKLPKEMDINITDMMAGLAMLGQSE</sequence>
<proteinExistence type="predicted"/>
<dbReference type="OrthoDB" id="5584477at2759"/>
<evidence type="ECO:0008006" key="3">
    <source>
        <dbReference type="Google" id="ProtNLM"/>
    </source>
</evidence>
<organism evidence="1 2">
    <name type="scientific">Heliocybe sulcata</name>
    <dbReference type="NCBI Taxonomy" id="5364"/>
    <lineage>
        <taxon>Eukaryota</taxon>
        <taxon>Fungi</taxon>
        <taxon>Dikarya</taxon>
        <taxon>Basidiomycota</taxon>
        <taxon>Agaricomycotina</taxon>
        <taxon>Agaricomycetes</taxon>
        <taxon>Gloeophyllales</taxon>
        <taxon>Gloeophyllaceae</taxon>
        <taxon>Heliocybe</taxon>
    </lineage>
</organism>
<name>A0A5C3MJM7_9AGAM</name>
<gene>
    <name evidence="1" type="ORF">OE88DRAFT_1740272</name>
</gene>
<keyword evidence="2" id="KW-1185">Reference proteome</keyword>
<dbReference type="Proteomes" id="UP000305948">
    <property type="component" value="Unassembled WGS sequence"/>
</dbReference>
<dbReference type="EMBL" id="ML213542">
    <property type="protein sequence ID" value="TFK45494.1"/>
    <property type="molecule type" value="Genomic_DNA"/>
</dbReference>